<sequence length="111" mass="12301">MAESVQKPVEQQDSFFIIGQTSDGRQFRPSDWAERLCGVMACFKPEGYGGGRDSHLQFSPYVTPTVINGVKSVVVNGKLRALEPLAYHFVISFAKDNDLQMVDACLMPDKS</sequence>
<gene>
    <name evidence="1" type="ORF">GW587_25910</name>
</gene>
<evidence type="ECO:0000313" key="1">
    <source>
        <dbReference type="EMBL" id="NGZ87682.1"/>
    </source>
</evidence>
<proteinExistence type="predicted"/>
<evidence type="ECO:0000313" key="2">
    <source>
        <dbReference type="Proteomes" id="UP000666369"/>
    </source>
</evidence>
<dbReference type="Proteomes" id="UP000666369">
    <property type="component" value="Unassembled WGS sequence"/>
</dbReference>
<name>A0ABX0FTA6_9BURK</name>
<protein>
    <submittedName>
        <fullName evidence="1">DUF3579 domain-containing protein</fullName>
    </submittedName>
</protein>
<dbReference type="Pfam" id="PF12112">
    <property type="entry name" value="DUF3579"/>
    <property type="match status" value="1"/>
</dbReference>
<reference evidence="1 2" key="1">
    <citation type="submission" date="2020-01" db="EMBL/GenBank/DDBJ databases">
        <authorList>
            <person name="Lee S.D."/>
        </authorList>
    </citation>
    <scope>NUCLEOTIDE SEQUENCE [LARGE SCALE GENOMIC DNA]</scope>
    <source>
        <strain evidence="1 2">SAP-35</strain>
    </source>
</reference>
<keyword evidence="2" id="KW-1185">Reference proteome</keyword>
<reference evidence="2" key="2">
    <citation type="submission" date="2023-07" db="EMBL/GenBank/DDBJ databases">
        <title>Duganella aceri sp. nov., isolated from tree sap.</title>
        <authorList>
            <person name="Kim I.S."/>
        </authorList>
    </citation>
    <scope>NUCLEOTIDE SEQUENCE [LARGE SCALE GENOMIC DNA]</scope>
    <source>
        <strain evidence="2">SAP-35</strain>
    </source>
</reference>
<comment type="caution">
    <text evidence="1">The sequence shown here is derived from an EMBL/GenBank/DDBJ whole genome shotgun (WGS) entry which is preliminary data.</text>
</comment>
<dbReference type="RefSeq" id="WP_166107812.1">
    <property type="nucleotide sequence ID" value="NZ_JAADJT010000014.1"/>
</dbReference>
<dbReference type="InterPro" id="IPR021969">
    <property type="entry name" value="DUF3579"/>
</dbReference>
<organism evidence="1 2">
    <name type="scientific">Duganella aceris</name>
    <dbReference type="NCBI Taxonomy" id="2703883"/>
    <lineage>
        <taxon>Bacteria</taxon>
        <taxon>Pseudomonadati</taxon>
        <taxon>Pseudomonadota</taxon>
        <taxon>Betaproteobacteria</taxon>
        <taxon>Burkholderiales</taxon>
        <taxon>Oxalobacteraceae</taxon>
        <taxon>Telluria group</taxon>
        <taxon>Duganella</taxon>
    </lineage>
</organism>
<dbReference type="EMBL" id="JAADJT010000014">
    <property type="protein sequence ID" value="NGZ87682.1"/>
    <property type="molecule type" value="Genomic_DNA"/>
</dbReference>
<accession>A0ABX0FTA6</accession>
<dbReference type="Gene3D" id="3.30.70.2340">
    <property type="entry name" value="Uncharacterised protein PF12112 family, DUF3579"/>
    <property type="match status" value="1"/>
</dbReference>